<gene>
    <name evidence="10" type="ORF">BET03_08720</name>
</gene>
<dbReference type="NCBIfam" id="TIGR00229">
    <property type="entry name" value="sensory_box"/>
    <property type="match status" value="1"/>
</dbReference>
<feature type="domain" description="PAS" evidence="8">
    <location>
        <begin position="134"/>
        <end position="179"/>
    </location>
</feature>
<dbReference type="CDD" id="cd00130">
    <property type="entry name" value="PAS"/>
    <property type="match status" value="1"/>
</dbReference>
<dbReference type="GO" id="GO:0005524">
    <property type="term" value="F:ATP binding"/>
    <property type="evidence" value="ECO:0007669"/>
    <property type="project" value="UniProtKB-KW"/>
</dbReference>
<dbReference type="PRINTS" id="PR01590">
    <property type="entry name" value="HTHFIS"/>
</dbReference>
<evidence type="ECO:0000256" key="3">
    <source>
        <dbReference type="ARBA" id="ARBA00023015"/>
    </source>
</evidence>
<evidence type="ECO:0000256" key="2">
    <source>
        <dbReference type="ARBA" id="ARBA00022840"/>
    </source>
</evidence>
<keyword evidence="11" id="KW-1185">Reference proteome</keyword>
<dbReference type="Gene3D" id="3.40.50.300">
    <property type="entry name" value="P-loop containing nucleotide triphosphate hydrolases"/>
    <property type="match status" value="1"/>
</dbReference>
<dbReference type="AlphaFoldDB" id="A0A419T8T5"/>
<accession>A0A419T8T5</accession>
<keyword evidence="4" id="KW-0804">Transcription</keyword>
<dbReference type="Gene3D" id="3.30.450.20">
    <property type="entry name" value="PAS domain"/>
    <property type="match status" value="1"/>
</dbReference>
<dbReference type="PROSITE" id="PS50045">
    <property type="entry name" value="SIGMA54_INTERACT_4"/>
    <property type="match status" value="1"/>
</dbReference>
<dbReference type="PANTHER" id="PTHR32071">
    <property type="entry name" value="TRANSCRIPTIONAL REGULATORY PROTEIN"/>
    <property type="match status" value="1"/>
</dbReference>
<evidence type="ECO:0000259" key="9">
    <source>
        <dbReference type="PROSITE" id="PS51371"/>
    </source>
</evidence>
<evidence type="ECO:0000256" key="5">
    <source>
        <dbReference type="PROSITE-ProRule" id="PRU00703"/>
    </source>
</evidence>
<evidence type="ECO:0000256" key="1">
    <source>
        <dbReference type="ARBA" id="ARBA00022741"/>
    </source>
</evidence>
<keyword evidence="5" id="KW-0129">CBS domain</keyword>
<proteinExistence type="predicted"/>
<dbReference type="FunFam" id="3.40.50.300:FF:000006">
    <property type="entry name" value="DNA-binding transcriptional regulator NtrC"/>
    <property type="match status" value="1"/>
</dbReference>
<dbReference type="InterPro" id="IPR025662">
    <property type="entry name" value="Sigma_54_int_dom_ATP-bd_1"/>
</dbReference>
<keyword evidence="1" id="KW-0547">Nucleotide-binding</keyword>
<feature type="domain" description="Sigma-54 factor interaction" evidence="7">
    <location>
        <begin position="271"/>
        <end position="500"/>
    </location>
</feature>
<dbReference type="SUPFAM" id="SSF46689">
    <property type="entry name" value="Homeodomain-like"/>
    <property type="match status" value="1"/>
</dbReference>
<keyword evidence="2" id="KW-0067">ATP-binding</keyword>
<dbReference type="Pfam" id="PF25601">
    <property type="entry name" value="AAA_lid_14"/>
    <property type="match status" value="1"/>
</dbReference>
<dbReference type="PROSITE" id="PS00676">
    <property type="entry name" value="SIGMA54_INTERACT_2"/>
    <property type="match status" value="1"/>
</dbReference>
<dbReference type="SMART" id="SM00091">
    <property type="entry name" value="PAS"/>
    <property type="match status" value="1"/>
</dbReference>
<dbReference type="NCBIfam" id="NF041552">
    <property type="entry name" value="TF_PrdR"/>
    <property type="match status" value="1"/>
</dbReference>
<evidence type="ECO:0000256" key="6">
    <source>
        <dbReference type="SAM" id="Coils"/>
    </source>
</evidence>
<evidence type="ECO:0000256" key="4">
    <source>
        <dbReference type="ARBA" id="ARBA00023163"/>
    </source>
</evidence>
<dbReference type="InterPro" id="IPR058031">
    <property type="entry name" value="AAA_lid_NorR"/>
</dbReference>
<feature type="domain" description="CBS" evidence="9">
    <location>
        <begin position="78"/>
        <end position="133"/>
    </location>
</feature>
<dbReference type="InterPro" id="IPR002078">
    <property type="entry name" value="Sigma_54_int"/>
</dbReference>
<dbReference type="InterPro" id="IPR000644">
    <property type="entry name" value="CBS_dom"/>
</dbReference>
<dbReference type="Proteomes" id="UP000284177">
    <property type="component" value="Unassembled WGS sequence"/>
</dbReference>
<dbReference type="InterPro" id="IPR027417">
    <property type="entry name" value="P-loop_NTPase"/>
</dbReference>
<organism evidence="10 11">
    <name type="scientific">Thermohalobacter berrensis</name>
    <dbReference type="NCBI Taxonomy" id="99594"/>
    <lineage>
        <taxon>Bacteria</taxon>
        <taxon>Bacillati</taxon>
        <taxon>Bacillota</taxon>
        <taxon>Tissierellia</taxon>
        <taxon>Tissierellales</taxon>
        <taxon>Thermohalobacteraceae</taxon>
        <taxon>Thermohalobacter</taxon>
    </lineage>
</organism>
<dbReference type="SMART" id="SM00116">
    <property type="entry name" value="CBS"/>
    <property type="match status" value="2"/>
</dbReference>
<dbReference type="PANTHER" id="PTHR32071:SF57">
    <property type="entry name" value="C4-DICARBOXYLATE TRANSPORT TRANSCRIPTIONAL REGULATORY PROTEIN DCTD"/>
    <property type="match status" value="1"/>
</dbReference>
<dbReference type="SUPFAM" id="SSF54631">
    <property type="entry name" value="CBS-domain pair"/>
    <property type="match status" value="1"/>
</dbReference>
<dbReference type="Gene3D" id="1.10.10.60">
    <property type="entry name" value="Homeodomain-like"/>
    <property type="match status" value="1"/>
</dbReference>
<evidence type="ECO:0000259" key="8">
    <source>
        <dbReference type="PROSITE" id="PS50112"/>
    </source>
</evidence>
<dbReference type="InterPro" id="IPR048106">
    <property type="entry name" value="PrdR-like"/>
</dbReference>
<comment type="caution">
    <text evidence="10">The sequence shown here is derived from an EMBL/GenBank/DDBJ whole genome shotgun (WGS) entry which is preliminary data.</text>
</comment>
<sequence length="582" mass="66718">MVLILEDILVKDVMSKNFIVLKESDTLSLAIEKLLKFNMREVFVKDKDKKIKGIVTLADISKIKNSDLSEKLILKEFMTNKIITINKNNTLLQSRNIMLKNKIGRLPVIENGKLIGVIRRNEIIDYFYMEMEEFGKRVGHVVNNINEAICVTDKNGKVILWNKKAEKLYGLSSKEIIGKKIESFFPNAAVLKVLKSRKPIKNLYHTPKENYHVVVSALPIYINNEFAGVVTTDRDITEIKKLSYKLEKVTSKVRFLEDEIRKYSSNTFGQIIGKSAKLLKKIEIAMQVAKTEASVLITGESGTGKELFARAIHDHSGRKGLFVPVNCSAIPSELFESEFFGYEKGAFTGADKNGKTGILELANNGTIFLDEIGDMPLHMQAKLLRVLQEKKVRRVGGNKYIPINVRIISATNKDLNKLVEEEQFREDLYYRLNVVEIDLPPLRERNEDIILLIHYFIKEISKKHNKPIPQIDKEAIEILQTYKWKGNIRELKNVIEYLMVIDSEKIITKDMIPKYILEDIDMKEVKDNYPLDLNKAICKLEIDTIKKALSIANGNKKKAAEILNIPRSTLYYKMKTYGIECQ</sequence>
<dbReference type="CDD" id="cd00009">
    <property type="entry name" value="AAA"/>
    <property type="match status" value="1"/>
</dbReference>
<dbReference type="PROSITE" id="PS50112">
    <property type="entry name" value="PAS"/>
    <property type="match status" value="1"/>
</dbReference>
<protein>
    <submittedName>
        <fullName evidence="10">Sigma-54-dependent Fis family transcriptional regulator</fullName>
    </submittedName>
</protein>
<evidence type="ECO:0000313" key="11">
    <source>
        <dbReference type="Proteomes" id="UP000284177"/>
    </source>
</evidence>
<dbReference type="EMBL" id="MCIB01000004">
    <property type="protein sequence ID" value="RKD33796.1"/>
    <property type="molecule type" value="Genomic_DNA"/>
</dbReference>
<dbReference type="RefSeq" id="WP_120167569.1">
    <property type="nucleotide sequence ID" value="NZ_MCIB01000004.1"/>
</dbReference>
<reference evidence="10 11" key="1">
    <citation type="submission" date="2016-08" db="EMBL/GenBank/DDBJ databases">
        <title>Novel Firmicutes and Novel Genomes.</title>
        <authorList>
            <person name="Poppleton D.I."/>
            <person name="Gribaldo S."/>
        </authorList>
    </citation>
    <scope>NUCLEOTIDE SEQUENCE [LARGE SCALE GENOMIC DNA]</scope>
    <source>
        <strain evidence="10 11">CTT3</strain>
    </source>
</reference>
<dbReference type="InterPro" id="IPR000014">
    <property type="entry name" value="PAS"/>
</dbReference>
<dbReference type="Pfam" id="PF13426">
    <property type="entry name" value="PAS_9"/>
    <property type="match status" value="1"/>
</dbReference>
<dbReference type="Pfam" id="PF00571">
    <property type="entry name" value="CBS"/>
    <property type="match status" value="2"/>
</dbReference>
<dbReference type="InterPro" id="IPR002197">
    <property type="entry name" value="HTH_Fis"/>
</dbReference>
<dbReference type="OrthoDB" id="9803970at2"/>
<dbReference type="PROSITE" id="PS51371">
    <property type="entry name" value="CBS"/>
    <property type="match status" value="2"/>
</dbReference>
<dbReference type="InterPro" id="IPR035965">
    <property type="entry name" value="PAS-like_dom_sf"/>
</dbReference>
<dbReference type="PROSITE" id="PS00675">
    <property type="entry name" value="SIGMA54_INTERACT_1"/>
    <property type="match status" value="1"/>
</dbReference>
<dbReference type="InterPro" id="IPR003593">
    <property type="entry name" value="AAA+_ATPase"/>
</dbReference>
<feature type="coiled-coil region" evidence="6">
    <location>
        <begin position="239"/>
        <end position="266"/>
    </location>
</feature>
<evidence type="ECO:0000259" key="7">
    <source>
        <dbReference type="PROSITE" id="PS50045"/>
    </source>
</evidence>
<dbReference type="GO" id="GO:0043565">
    <property type="term" value="F:sequence-specific DNA binding"/>
    <property type="evidence" value="ECO:0007669"/>
    <property type="project" value="InterPro"/>
</dbReference>
<dbReference type="InterPro" id="IPR025943">
    <property type="entry name" value="Sigma_54_int_dom_ATP-bd_2"/>
</dbReference>
<keyword evidence="6" id="KW-0175">Coiled coil</keyword>
<dbReference type="SUPFAM" id="SSF55785">
    <property type="entry name" value="PYP-like sensor domain (PAS domain)"/>
    <property type="match status" value="1"/>
</dbReference>
<dbReference type="Pfam" id="PF00158">
    <property type="entry name" value="Sigma54_activat"/>
    <property type="match status" value="1"/>
</dbReference>
<feature type="domain" description="CBS" evidence="9">
    <location>
        <begin position="14"/>
        <end position="70"/>
    </location>
</feature>
<dbReference type="InterPro" id="IPR046342">
    <property type="entry name" value="CBS_dom_sf"/>
</dbReference>
<keyword evidence="3" id="KW-0805">Transcription regulation</keyword>
<dbReference type="SMART" id="SM00382">
    <property type="entry name" value="AAA"/>
    <property type="match status" value="1"/>
</dbReference>
<evidence type="ECO:0000313" key="10">
    <source>
        <dbReference type="EMBL" id="RKD33796.1"/>
    </source>
</evidence>
<dbReference type="GO" id="GO:0006355">
    <property type="term" value="P:regulation of DNA-templated transcription"/>
    <property type="evidence" value="ECO:0007669"/>
    <property type="project" value="InterPro"/>
</dbReference>
<dbReference type="InterPro" id="IPR009057">
    <property type="entry name" value="Homeodomain-like_sf"/>
</dbReference>
<dbReference type="SUPFAM" id="SSF52540">
    <property type="entry name" value="P-loop containing nucleoside triphosphate hydrolases"/>
    <property type="match status" value="1"/>
</dbReference>
<name>A0A419T8T5_9FIRM</name>
<dbReference type="Gene3D" id="3.10.580.10">
    <property type="entry name" value="CBS-domain"/>
    <property type="match status" value="1"/>
</dbReference>
<dbReference type="Pfam" id="PF02954">
    <property type="entry name" value="HTH_8"/>
    <property type="match status" value="1"/>
</dbReference>
<dbReference type="Gene3D" id="1.10.8.60">
    <property type="match status" value="1"/>
</dbReference>